<name>A0ACC6A9Z0_9BACI</name>
<evidence type="ECO:0000313" key="1">
    <source>
        <dbReference type="EMBL" id="MCM3737153.1"/>
    </source>
</evidence>
<reference evidence="1" key="1">
    <citation type="submission" date="2022-05" db="EMBL/GenBank/DDBJ databases">
        <title>Comparative Genomics of Spacecraft Associated Microbes.</title>
        <authorList>
            <person name="Tran M.T."/>
            <person name="Wright A."/>
            <person name="Seuylemezian A."/>
            <person name="Eisen J."/>
            <person name="Coil D."/>
        </authorList>
    </citation>
    <scope>NUCLEOTIDE SEQUENCE</scope>
    <source>
        <strain evidence="1">FAIRING 10M-2.2</strain>
    </source>
</reference>
<comment type="caution">
    <text evidence="1">The sequence shown here is derived from an EMBL/GenBank/DDBJ whole genome shotgun (WGS) entry which is preliminary data.</text>
</comment>
<organism evidence="1 2">
    <name type="scientific">Bacillus cytotoxicus</name>
    <dbReference type="NCBI Taxonomy" id="580165"/>
    <lineage>
        <taxon>Bacteria</taxon>
        <taxon>Bacillati</taxon>
        <taxon>Bacillota</taxon>
        <taxon>Bacilli</taxon>
        <taxon>Bacillales</taxon>
        <taxon>Bacillaceae</taxon>
        <taxon>Bacillus</taxon>
        <taxon>Bacillus cereus group</taxon>
    </lineage>
</organism>
<evidence type="ECO:0000313" key="2">
    <source>
        <dbReference type="Proteomes" id="UP001202289"/>
    </source>
</evidence>
<dbReference type="EMBL" id="JAMBOP010000019">
    <property type="protein sequence ID" value="MCM3737153.1"/>
    <property type="molecule type" value="Genomic_DNA"/>
</dbReference>
<proteinExistence type="predicted"/>
<accession>A0ACC6A9Z0</accession>
<dbReference type="Proteomes" id="UP001202289">
    <property type="component" value="Unassembled WGS sequence"/>
</dbReference>
<protein>
    <submittedName>
        <fullName evidence="1">Uncharacterized protein</fullName>
    </submittedName>
</protein>
<keyword evidence="2" id="KW-1185">Reference proteome</keyword>
<gene>
    <name evidence="1" type="ORF">M3215_15440</name>
</gene>
<sequence>MKAKEIHMLDRYAEDFNFPALDNYNFDLAQCRLTVFRDKERWLIVFEMVVVDEKQDISKKSSIYLKNCLYISEYIGRS</sequence>